<reference evidence="3" key="1">
    <citation type="journal article" date="2019" name="Int. J. Syst. Evol. Microbiol.">
        <title>The Global Catalogue of Microorganisms (GCM) 10K type strain sequencing project: providing services to taxonomists for standard genome sequencing and annotation.</title>
        <authorList>
            <consortium name="The Broad Institute Genomics Platform"/>
            <consortium name="The Broad Institute Genome Sequencing Center for Infectious Disease"/>
            <person name="Wu L."/>
            <person name="Ma J."/>
        </authorList>
    </citation>
    <scope>NUCLEOTIDE SEQUENCE [LARGE SCALE GENOMIC DNA]</scope>
    <source>
        <strain evidence="3">JCM 18014</strain>
    </source>
</reference>
<keyword evidence="3" id="KW-1185">Reference proteome</keyword>
<keyword evidence="1" id="KW-1133">Transmembrane helix</keyword>
<accession>A0ABP9KNT4</accession>
<sequence>MDGSQGAVVLMRDRGTSESAETNKVGWPFRLKAIFVGSLVIFGMLTAFGGLLWP</sequence>
<name>A0ABP9KNT4_9SPHN</name>
<protein>
    <submittedName>
        <fullName evidence="2">Uncharacterized protein</fullName>
    </submittedName>
</protein>
<keyword evidence="1" id="KW-0812">Transmembrane</keyword>
<evidence type="ECO:0000313" key="3">
    <source>
        <dbReference type="Proteomes" id="UP001500518"/>
    </source>
</evidence>
<dbReference type="Proteomes" id="UP001500518">
    <property type="component" value="Unassembled WGS sequence"/>
</dbReference>
<dbReference type="EMBL" id="BAABHV010000022">
    <property type="protein sequence ID" value="GAA5061344.1"/>
    <property type="molecule type" value="Genomic_DNA"/>
</dbReference>
<evidence type="ECO:0000313" key="2">
    <source>
        <dbReference type="EMBL" id="GAA5061344.1"/>
    </source>
</evidence>
<evidence type="ECO:0000256" key="1">
    <source>
        <dbReference type="SAM" id="Phobius"/>
    </source>
</evidence>
<comment type="caution">
    <text evidence="2">The sequence shown here is derived from an EMBL/GenBank/DDBJ whole genome shotgun (WGS) entry which is preliminary data.</text>
</comment>
<gene>
    <name evidence="2" type="ORF">GCM10023208_30580</name>
</gene>
<keyword evidence="1" id="KW-0472">Membrane</keyword>
<organism evidence="2 3">
    <name type="scientific">Erythrobacter westpacificensis</name>
    <dbReference type="NCBI Taxonomy" id="1055231"/>
    <lineage>
        <taxon>Bacteria</taxon>
        <taxon>Pseudomonadati</taxon>
        <taxon>Pseudomonadota</taxon>
        <taxon>Alphaproteobacteria</taxon>
        <taxon>Sphingomonadales</taxon>
        <taxon>Erythrobacteraceae</taxon>
        <taxon>Erythrobacter/Porphyrobacter group</taxon>
        <taxon>Erythrobacter</taxon>
    </lineage>
</organism>
<feature type="transmembrane region" description="Helical" evidence="1">
    <location>
        <begin position="33"/>
        <end position="53"/>
    </location>
</feature>
<proteinExistence type="predicted"/>